<keyword evidence="1" id="KW-0472">Membrane</keyword>
<feature type="transmembrane region" description="Helical" evidence="1">
    <location>
        <begin position="235"/>
        <end position="257"/>
    </location>
</feature>
<accession>A0AAV5SQR8</accession>
<gene>
    <name evidence="3" type="ORF">PENTCL1PPCAC_7292</name>
</gene>
<proteinExistence type="predicted"/>
<keyword evidence="1" id="KW-0812">Transmembrane</keyword>
<evidence type="ECO:0000256" key="2">
    <source>
        <dbReference type="SAM" id="SignalP"/>
    </source>
</evidence>
<dbReference type="PANTHER" id="PTHR33748:SF9">
    <property type="entry name" value="PROTEIN CBG04248"/>
    <property type="match status" value="1"/>
</dbReference>
<dbReference type="AlphaFoldDB" id="A0AAV5SQR8"/>
<keyword evidence="4" id="KW-1185">Reference proteome</keyword>
<organism evidence="3 4">
    <name type="scientific">Pristionchus entomophagus</name>
    <dbReference type="NCBI Taxonomy" id="358040"/>
    <lineage>
        <taxon>Eukaryota</taxon>
        <taxon>Metazoa</taxon>
        <taxon>Ecdysozoa</taxon>
        <taxon>Nematoda</taxon>
        <taxon>Chromadorea</taxon>
        <taxon>Rhabditida</taxon>
        <taxon>Rhabditina</taxon>
        <taxon>Diplogasteromorpha</taxon>
        <taxon>Diplogasteroidea</taxon>
        <taxon>Neodiplogasteridae</taxon>
        <taxon>Pristionchus</taxon>
    </lineage>
</organism>
<dbReference type="EMBL" id="BTSX01000002">
    <property type="protein sequence ID" value="GMS85117.1"/>
    <property type="molecule type" value="Genomic_DNA"/>
</dbReference>
<feature type="non-terminal residue" evidence="3">
    <location>
        <position position="1"/>
    </location>
</feature>
<dbReference type="GO" id="GO:0016020">
    <property type="term" value="C:membrane"/>
    <property type="evidence" value="ECO:0007669"/>
    <property type="project" value="TreeGrafter"/>
</dbReference>
<evidence type="ECO:0000256" key="1">
    <source>
        <dbReference type="SAM" id="Phobius"/>
    </source>
</evidence>
<protein>
    <submittedName>
        <fullName evidence="3">Uncharacterized protein</fullName>
    </submittedName>
</protein>
<keyword evidence="2" id="KW-0732">Signal</keyword>
<comment type="caution">
    <text evidence="3">The sequence shown here is derived from an EMBL/GenBank/DDBJ whole genome shotgun (WGS) entry which is preliminary data.</text>
</comment>
<feature type="signal peptide" evidence="2">
    <location>
        <begin position="1"/>
        <end position="29"/>
    </location>
</feature>
<evidence type="ECO:0000313" key="3">
    <source>
        <dbReference type="EMBL" id="GMS85117.1"/>
    </source>
</evidence>
<feature type="chain" id="PRO_5043652467" evidence="2">
    <location>
        <begin position="30"/>
        <end position="316"/>
    </location>
</feature>
<sequence>SMRDAEENCLRRLFHPLLFLAAALTEVTSTIIEAQAPCHYDLPYTNTFPIFCQFNYHGANYLCDPAGLMSRTEVDLLASTVSSLNLSSAFCQPHCGRGRFKVAVVLEDVASLHGLQSCSQSVPPLTAFSSRPPALISAATEFARLLNEHWDEAAPADLLIVLIKAFHPSHLHRPIIVPYFTRRLSHLTRFSVGHFLNPRQSYLEALKETFEHAGRLIFRKELPLLMPKPATVPRWVIYATLGLLATVIIAVRIANWVSRRMDRTRKPKWCTASYKADSRFRAGFAGGMMMRNEQTRKSTMMFRSFNRKGIPQAQRI</sequence>
<dbReference type="Proteomes" id="UP001432027">
    <property type="component" value="Unassembled WGS sequence"/>
</dbReference>
<evidence type="ECO:0000313" key="4">
    <source>
        <dbReference type="Proteomes" id="UP001432027"/>
    </source>
</evidence>
<reference evidence="3" key="1">
    <citation type="submission" date="2023-10" db="EMBL/GenBank/DDBJ databases">
        <title>Genome assembly of Pristionchus species.</title>
        <authorList>
            <person name="Yoshida K."/>
            <person name="Sommer R.J."/>
        </authorList>
    </citation>
    <scope>NUCLEOTIDE SEQUENCE</scope>
    <source>
        <strain evidence="3">RS0144</strain>
    </source>
</reference>
<dbReference type="PANTHER" id="PTHR33748">
    <property type="entry name" value="PROTEIN CBG04600"/>
    <property type="match status" value="1"/>
</dbReference>
<name>A0AAV5SQR8_9BILA</name>
<keyword evidence="1" id="KW-1133">Transmembrane helix</keyword>